<keyword evidence="1 5" id="KW-0597">Phosphoprotein</keyword>
<dbReference type="Gene3D" id="3.40.50.2300">
    <property type="match status" value="1"/>
</dbReference>
<feature type="domain" description="Response regulatory" evidence="7">
    <location>
        <begin position="12"/>
        <end position="128"/>
    </location>
</feature>
<dbReference type="SUPFAM" id="SSF52172">
    <property type="entry name" value="CheY-like"/>
    <property type="match status" value="1"/>
</dbReference>
<dbReference type="PROSITE" id="PS00622">
    <property type="entry name" value="HTH_LUXR_1"/>
    <property type="match status" value="1"/>
</dbReference>
<keyword evidence="4" id="KW-0804">Transcription</keyword>
<dbReference type="EMBL" id="CADCUZ010000154">
    <property type="protein sequence ID" value="CAA9436326.1"/>
    <property type="molecule type" value="Genomic_DNA"/>
</dbReference>
<dbReference type="InterPro" id="IPR000792">
    <property type="entry name" value="Tscrpt_reg_LuxR_C"/>
</dbReference>
<dbReference type="GO" id="GO:0003677">
    <property type="term" value="F:DNA binding"/>
    <property type="evidence" value="ECO:0007669"/>
    <property type="project" value="UniProtKB-KW"/>
</dbReference>
<dbReference type="SMART" id="SM00421">
    <property type="entry name" value="HTH_LUXR"/>
    <property type="match status" value="1"/>
</dbReference>
<dbReference type="SMART" id="SM00448">
    <property type="entry name" value="REC"/>
    <property type="match status" value="1"/>
</dbReference>
<proteinExistence type="predicted"/>
<sequence length="224" mass="24027">MNSPEQPAGKTRVLVADDHALFRYGMRAMLNSDPQFEVIGEAATGDAAVALSAELGPEIVLMDIQMPGLNGIEATRRIVRADPSIGVVVVTMFEEDDSVFAAMRAGARGYVLKGGDADEVVKVVRAVAEGGAHFGPDVARRLMGFFSTPKHAPTEVFPELTAREGEVLDLIARGLNNTEIADRLYVSQKTVRNHVSNTFLKLQVADRAQAIIRAREAGLGQGSI</sequence>
<keyword evidence="3" id="KW-0238">DNA-binding</keyword>
<dbReference type="Pfam" id="PF00196">
    <property type="entry name" value="GerE"/>
    <property type="match status" value="1"/>
</dbReference>
<dbReference type="CDD" id="cd17535">
    <property type="entry name" value="REC_NarL-like"/>
    <property type="match status" value="1"/>
</dbReference>
<dbReference type="AlphaFoldDB" id="A0A6J4QAG6"/>
<evidence type="ECO:0000259" key="6">
    <source>
        <dbReference type="PROSITE" id="PS50043"/>
    </source>
</evidence>
<dbReference type="PRINTS" id="PR00038">
    <property type="entry name" value="HTHLUXR"/>
</dbReference>
<feature type="modified residue" description="4-aspartylphosphate" evidence="5">
    <location>
        <position position="63"/>
    </location>
</feature>
<dbReference type="InterPro" id="IPR016032">
    <property type="entry name" value="Sig_transdc_resp-reg_C-effctor"/>
</dbReference>
<dbReference type="PANTHER" id="PTHR43214:SF24">
    <property type="entry name" value="TRANSCRIPTIONAL REGULATORY PROTEIN NARL-RELATED"/>
    <property type="match status" value="1"/>
</dbReference>
<dbReference type="CDD" id="cd06170">
    <property type="entry name" value="LuxR_C_like"/>
    <property type="match status" value="1"/>
</dbReference>
<reference evidence="8" key="1">
    <citation type="submission" date="2020-02" db="EMBL/GenBank/DDBJ databases">
        <authorList>
            <person name="Meier V. D."/>
        </authorList>
    </citation>
    <scope>NUCLEOTIDE SEQUENCE</scope>
    <source>
        <strain evidence="8">AVDCRST_MAG55</strain>
    </source>
</reference>
<dbReference type="InterPro" id="IPR001789">
    <property type="entry name" value="Sig_transdc_resp-reg_receiver"/>
</dbReference>
<dbReference type="InterPro" id="IPR058245">
    <property type="entry name" value="NreC/VraR/RcsB-like_REC"/>
</dbReference>
<evidence type="ECO:0000259" key="7">
    <source>
        <dbReference type="PROSITE" id="PS50110"/>
    </source>
</evidence>
<accession>A0A6J4QAG6</accession>
<dbReference type="InterPro" id="IPR039420">
    <property type="entry name" value="WalR-like"/>
</dbReference>
<dbReference type="InterPro" id="IPR011006">
    <property type="entry name" value="CheY-like_superfamily"/>
</dbReference>
<feature type="domain" description="HTH luxR-type" evidence="6">
    <location>
        <begin position="153"/>
        <end position="218"/>
    </location>
</feature>
<dbReference type="PROSITE" id="PS50110">
    <property type="entry name" value="RESPONSE_REGULATORY"/>
    <property type="match status" value="1"/>
</dbReference>
<dbReference type="PROSITE" id="PS50043">
    <property type="entry name" value="HTH_LUXR_2"/>
    <property type="match status" value="1"/>
</dbReference>
<evidence type="ECO:0000256" key="3">
    <source>
        <dbReference type="ARBA" id="ARBA00023125"/>
    </source>
</evidence>
<evidence type="ECO:0000256" key="2">
    <source>
        <dbReference type="ARBA" id="ARBA00023015"/>
    </source>
</evidence>
<protein>
    <submittedName>
        <fullName evidence="8">Regulatory protein, LuxR:Response regulator receiver</fullName>
    </submittedName>
</protein>
<organism evidence="8">
    <name type="scientific">uncultured Rubrobacteraceae bacterium</name>
    <dbReference type="NCBI Taxonomy" id="349277"/>
    <lineage>
        <taxon>Bacteria</taxon>
        <taxon>Bacillati</taxon>
        <taxon>Actinomycetota</taxon>
        <taxon>Rubrobacteria</taxon>
        <taxon>Rubrobacterales</taxon>
        <taxon>Rubrobacteraceae</taxon>
        <taxon>environmental samples</taxon>
    </lineage>
</organism>
<dbReference type="GO" id="GO:0006355">
    <property type="term" value="P:regulation of DNA-templated transcription"/>
    <property type="evidence" value="ECO:0007669"/>
    <property type="project" value="InterPro"/>
</dbReference>
<name>A0A6J4QAG6_9ACTN</name>
<dbReference type="SUPFAM" id="SSF46894">
    <property type="entry name" value="C-terminal effector domain of the bipartite response regulators"/>
    <property type="match status" value="1"/>
</dbReference>
<dbReference type="GO" id="GO:0000160">
    <property type="term" value="P:phosphorelay signal transduction system"/>
    <property type="evidence" value="ECO:0007669"/>
    <property type="project" value="InterPro"/>
</dbReference>
<evidence type="ECO:0000256" key="1">
    <source>
        <dbReference type="ARBA" id="ARBA00022553"/>
    </source>
</evidence>
<gene>
    <name evidence="8" type="ORF">AVDCRST_MAG55-3049</name>
</gene>
<dbReference type="PANTHER" id="PTHR43214">
    <property type="entry name" value="TWO-COMPONENT RESPONSE REGULATOR"/>
    <property type="match status" value="1"/>
</dbReference>
<dbReference type="Pfam" id="PF00072">
    <property type="entry name" value="Response_reg"/>
    <property type="match status" value="1"/>
</dbReference>
<keyword evidence="2" id="KW-0805">Transcription regulation</keyword>
<evidence type="ECO:0000256" key="5">
    <source>
        <dbReference type="PROSITE-ProRule" id="PRU00169"/>
    </source>
</evidence>
<evidence type="ECO:0000313" key="8">
    <source>
        <dbReference type="EMBL" id="CAA9436326.1"/>
    </source>
</evidence>
<evidence type="ECO:0000256" key="4">
    <source>
        <dbReference type="ARBA" id="ARBA00023163"/>
    </source>
</evidence>